<feature type="compositionally biased region" description="Low complexity" evidence="2">
    <location>
        <begin position="306"/>
        <end position="318"/>
    </location>
</feature>
<comment type="caution">
    <text evidence="4">The sequence shown here is derived from an EMBL/GenBank/DDBJ whole genome shotgun (WGS) entry which is preliminary data.</text>
</comment>
<proteinExistence type="predicted"/>
<dbReference type="EMBL" id="JAACJM010000085">
    <property type="protein sequence ID" value="KAF5348634.1"/>
    <property type="molecule type" value="Genomic_DNA"/>
</dbReference>
<feature type="compositionally biased region" description="Basic and acidic residues" evidence="2">
    <location>
        <begin position="461"/>
        <end position="470"/>
    </location>
</feature>
<dbReference type="PROSITE" id="PS50157">
    <property type="entry name" value="ZINC_FINGER_C2H2_2"/>
    <property type="match status" value="1"/>
</dbReference>
<keyword evidence="1" id="KW-0863">Zinc-finger</keyword>
<feature type="compositionally biased region" description="Polar residues" evidence="2">
    <location>
        <begin position="186"/>
        <end position="195"/>
    </location>
</feature>
<dbReference type="InterPro" id="IPR013087">
    <property type="entry name" value="Znf_C2H2_type"/>
</dbReference>
<keyword evidence="5" id="KW-1185">Reference proteome</keyword>
<feature type="region of interest" description="Disordered" evidence="2">
    <location>
        <begin position="64"/>
        <end position="143"/>
    </location>
</feature>
<dbReference type="Gene3D" id="3.30.160.60">
    <property type="entry name" value="Classic Zinc Finger"/>
    <property type="match status" value="1"/>
</dbReference>
<feature type="region of interest" description="Disordered" evidence="2">
    <location>
        <begin position="1"/>
        <end position="32"/>
    </location>
</feature>
<protein>
    <recommendedName>
        <fullName evidence="3">C2H2-type domain-containing protein</fullName>
    </recommendedName>
</protein>
<feature type="compositionally biased region" description="Low complexity" evidence="2">
    <location>
        <begin position="123"/>
        <end position="134"/>
    </location>
</feature>
<feature type="region of interest" description="Disordered" evidence="2">
    <location>
        <begin position="446"/>
        <end position="470"/>
    </location>
</feature>
<feature type="region of interest" description="Disordered" evidence="2">
    <location>
        <begin position="158"/>
        <end position="177"/>
    </location>
</feature>
<dbReference type="AlphaFoldDB" id="A0A8H5CV87"/>
<keyword evidence="1" id="KW-0479">Metal-binding</keyword>
<feature type="compositionally biased region" description="Basic and acidic residues" evidence="2">
    <location>
        <begin position="1"/>
        <end position="14"/>
    </location>
</feature>
<evidence type="ECO:0000313" key="4">
    <source>
        <dbReference type="EMBL" id="KAF5348634.1"/>
    </source>
</evidence>
<name>A0A8H5CV87_9AGAR</name>
<feature type="compositionally biased region" description="Polar residues" evidence="2">
    <location>
        <begin position="264"/>
        <end position="276"/>
    </location>
</feature>
<evidence type="ECO:0000256" key="2">
    <source>
        <dbReference type="SAM" id="MobiDB-lite"/>
    </source>
</evidence>
<feature type="region of interest" description="Disordered" evidence="2">
    <location>
        <begin position="182"/>
        <end position="378"/>
    </location>
</feature>
<evidence type="ECO:0000259" key="3">
    <source>
        <dbReference type="PROSITE" id="PS50157"/>
    </source>
</evidence>
<dbReference type="Proteomes" id="UP000559256">
    <property type="component" value="Unassembled WGS sequence"/>
</dbReference>
<dbReference type="OrthoDB" id="654211at2759"/>
<dbReference type="GO" id="GO:0008270">
    <property type="term" value="F:zinc ion binding"/>
    <property type="evidence" value="ECO:0007669"/>
    <property type="project" value="UniProtKB-KW"/>
</dbReference>
<feature type="compositionally biased region" description="Acidic residues" evidence="2">
    <location>
        <begin position="350"/>
        <end position="360"/>
    </location>
</feature>
<feature type="compositionally biased region" description="Acidic residues" evidence="2">
    <location>
        <begin position="91"/>
        <end position="101"/>
    </location>
</feature>
<reference evidence="4 5" key="1">
    <citation type="journal article" date="2020" name="ISME J.">
        <title>Uncovering the hidden diversity of litter-decomposition mechanisms in mushroom-forming fungi.</title>
        <authorList>
            <person name="Floudas D."/>
            <person name="Bentzer J."/>
            <person name="Ahren D."/>
            <person name="Johansson T."/>
            <person name="Persson P."/>
            <person name="Tunlid A."/>
        </authorList>
    </citation>
    <scope>NUCLEOTIDE SEQUENCE [LARGE SCALE GENOMIC DNA]</scope>
    <source>
        <strain evidence="4 5">CBS 291.85</strain>
    </source>
</reference>
<evidence type="ECO:0000256" key="1">
    <source>
        <dbReference type="PROSITE-ProRule" id="PRU00042"/>
    </source>
</evidence>
<accession>A0A8H5CV87</accession>
<sequence>MNISALRHDAHKDDSESDELDSEEYDVAPWSKSVVERYSPPSSTSHMYIQENKGVPSRLVDVFPTVSHNEGGSGGRKKELFADNPIGVPEMPDDISDAEDDFLAKNFPHILRPPTPPSRDESPISPASAPGSSSLLTPHSSTYRLRSASDATFGDIHRSRALSHKPSNNTYQYMPRHNLETVGYHSYNQETTSQYRYRPDDPPWNRNQNFHEDDDDDDALAESMARRYLSASVFSESSSLPSHETSAKARGKRKQHNDSDARRQMSQLQLETSSRGSHVGRGPNSAHERDHGESPLSAASSTDKNPSSSRRQPPLQRRATISSVRSSHCEPRTTGNSSLSPVGSKRFVDSDSEDDGEWDPSDDHKSGGGGGGSSKYKRRKVKVNRYPCPLCNDTFTRRNDVRRHLKNAAVHRDQPEALAILGEAVGDTGTRCKYCGTDLSRSDARMRHERASACGKRTTQKMKESISTRT</sequence>
<feature type="compositionally biased region" description="Low complexity" evidence="2">
    <location>
        <begin position="230"/>
        <end position="244"/>
    </location>
</feature>
<organism evidence="4 5">
    <name type="scientific">Tetrapyrgos nigripes</name>
    <dbReference type="NCBI Taxonomy" id="182062"/>
    <lineage>
        <taxon>Eukaryota</taxon>
        <taxon>Fungi</taxon>
        <taxon>Dikarya</taxon>
        <taxon>Basidiomycota</taxon>
        <taxon>Agaricomycotina</taxon>
        <taxon>Agaricomycetes</taxon>
        <taxon>Agaricomycetidae</taxon>
        <taxon>Agaricales</taxon>
        <taxon>Marasmiineae</taxon>
        <taxon>Marasmiaceae</taxon>
        <taxon>Tetrapyrgos</taxon>
    </lineage>
</organism>
<feature type="domain" description="C2H2-type" evidence="3">
    <location>
        <begin position="386"/>
        <end position="416"/>
    </location>
</feature>
<feature type="compositionally biased region" description="Acidic residues" evidence="2">
    <location>
        <begin position="15"/>
        <end position="26"/>
    </location>
</feature>
<keyword evidence="1" id="KW-0862">Zinc</keyword>
<gene>
    <name evidence="4" type="ORF">D9758_006870</name>
</gene>
<evidence type="ECO:0000313" key="5">
    <source>
        <dbReference type="Proteomes" id="UP000559256"/>
    </source>
</evidence>